<dbReference type="PANTHER" id="PTHR43578:SF3">
    <property type="entry name" value="NADH-QUINONE OXIDOREDUCTASE SUBUNIT F"/>
    <property type="match status" value="1"/>
</dbReference>
<organism evidence="8 9">
    <name type="scientific">Tumidithrix elongata BACA0141</name>
    <dbReference type="NCBI Taxonomy" id="2716417"/>
    <lineage>
        <taxon>Bacteria</taxon>
        <taxon>Bacillati</taxon>
        <taxon>Cyanobacteriota</taxon>
        <taxon>Cyanophyceae</taxon>
        <taxon>Pseudanabaenales</taxon>
        <taxon>Pseudanabaenaceae</taxon>
        <taxon>Tumidithrix</taxon>
        <taxon>Tumidithrix elongata</taxon>
    </lineage>
</organism>
<dbReference type="Gene3D" id="3.10.20.600">
    <property type="match status" value="1"/>
</dbReference>
<dbReference type="AlphaFoldDB" id="A0AAW9PWB9"/>
<comment type="similarity">
    <text evidence="1">Belongs to the complex I 51 kDa subunit family.</text>
</comment>
<dbReference type="InterPro" id="IPR019554">
    <property type="entry name" value="Soluble_ligand-bd"/>
</dbReference>
<evidence type="ECO:0000256" key="5">
    <source>
        <dbReference type="ARBA" id="ARBA00023014"/>
    </source>
</evidence>
<keyword evidence="5" id="KW-0411">Iron-sulfur</keyword>
<accession>A0AAW9PWB9</accession>
<dbReference type="CDD" id="cd02980">
    <property type="entry name" value="TRX_Fd_family"/>
    <property type="match status" value="1"/>
</dbReference>
<dbReference type="InterPro" id="IPR036249">
    <property type="entry name" value="Thioredoxin-like_sf"/>
</dbReference>
<dbReference type="Gene3D" id="3.40.30.10">
    <property type="entry name" value="Glutaredoxin"/>
    <property type="match status" value="1"/>
</dbReference>
<dbReference type="Gene3D" id="6.10.250.1450">
    <property type="match status" value="1"/>
</dbReference>
<dbReference type="Pfam" id="PF10531">
    <property type="entry name" value="SLBB"/>
    <property type="match status" value="1"/>
</dbReference>
<evidence type="ECO:0000256" key="6">
    <source>
        <dbReference type="SAM" id="MobiDB-lite"/>
    </source>
</evidence>
<evidence type="ECO:0000256" key="3">
    <source>
        <dbReference type="ARBA" id="ARBA00022723"/>
    </source>
</evidence>
<dbReference type="SMART" id="SM00928">
    <property type="entry name" value="NADH_4Fe-4S"/>
    <property type="match status" value="1"/>
</dbReference>
<evidence type="ECO:0000313" key="9">
    <source>
        <dbReference type="Proteomes" id="UP001333818"/>
    </source>
</evidence>
<dbReference type="SUPFAM" id="SSF140490">
    <property type="entry name" value="Nqo1C-terminal domain-like"/>
    <property type="match status" value="1"/>
</dbReference>
<dbReference type="SUPFAM" id="SSF52833">
    <property type="entry name" value="Thioredoxin-like"/>
    <property type="match status" value="1"/>
</dbReference>
<dbReference type="InterPro" id="IPR037225">
    <property type="entry name" value="Nuo51_FMN-bd_sf"/>
</dbReference>
<keyword evidence="2" id="KW-0004">4Fe-4S</keyword>
<dbReference type="InterPro" id="IPR011538">
    <property type="entry name" value="Nuo51_FMN-bd"/>
</dbReference>
<dbReference type="InterPro" id="IPR019575">
    <property type="entry name" value="Nuop51_4Fe4S-bd"/>
</dbReference>
<evidence type="ECO:0000256" key="4">
    <source>
        <dbReference type="ARBA" id="ARBA00023004"/>
    </source>
</evidence>
<evidence type="ECO:0000313" key="8">
    <source>
        <dbReference type="EMBL" id="MEE3717131.1"/>
    </source>
</evidence>
<dbReference type="GO" id="GO:0010181">
    <property type="term" value="F:FMN binding"/>
    <property type="evidence" value="ECO:0007669"/>
    <property type="project" value="InterPro"/>
</dbReference>
<dbReference type="InterPro" id="IPR001949">
    <property type="entry name" value="NADH-UbQ_OxRdtase_51kDa_CS"/>
</dbReference>
<dbReference type="GO" id="GO:0051539">
    <property type="term" value="F:4 iron, 4 sulfur cluster binding"/>
    <property type="evidence" value="ECO:0007669"/>
    <property type="project" value="UniProtKB-KW"/>
</dbReference>
<proteinExistence type="inferred from homology"/>
<name>A0AAW9PWB9_9CYAN</name>
<dbReference type="SUPFAM" id="SSF142019">
    <property type="entry name" value="Nqo1 FMN-binding domain-like"/>
    <property type="match status" value="1"/>
</dbReference>
<dbReference type="Gene3D" id="3.40.50.11540">
    <property type="entry name" value="NADH-ubiquinone oxidoreductase 51kDa subunit"/>
    <property type="match status" value="1"/>
</dbReference>
<dbReference type="RefSeq" id="WP_330483560.1">
    <property type="nucleotide sequence ID" value="NZ_JAZBJZ010000033.1"/>
</dbReference>
<dbReference type="Proteomes" id="UP001333818">
    <property type="component" value="Unassembled WGS sequence"/>
</dbReference>
<reference evidence="8" key="1">
    <citation type="submission" date="2024-01" db="EMBL/GenBank/DDBJ databases">
        <title>Bank of Algae and Cyanobacteria of the Azores (BACA) strain genomes.</title>
        <authorList>
            <person name="Luz R."/>
            <person name="Cordeiro R."/>
            <person name="Fonseca A."/>
            <person name="Goncalves V."/>
        </authorList>
    </citation>
    <scope>NUCLEOTIDE SEQUENCE</scope>
    <source>
        <strain evidence="8">BACA0141</strain>
    </source>
</reference>
<feature type="compositionally biased region" description="Polar residues" evidence="6">
    <location>
        <begin position="548"/>
        <end position="558"/>
    </location>
</feature>
<dbReference type="EMBL" id="JAZBJZ010000033">
    <property type="protein sequence ID" value="MEE3717131.1"/>
    <property type="molecule type" value="Genomic_DNA"/>
</dbReference>
<dbReference type="Pfam" id="PF10589">
    <property type="entry name" value="NADH_4Fe-4S"/>
    <property type="match status" value="1"/>
</dbReference>
<protein>
    <submittedName>
        <fullName evidence="8">NuoF family protein</fullName>
    </submittedName>
</protein>
<feature type="region of interest" description="Disordered" evidence="6">
    <location>
        <begin position="534"/>
        <end position="558"/>
    </location>
</feature>
<sequence length="558" mass="60010">MDLAELLEIAKNEREHQKDIRIRCCTSSSCQASNSLVAVERLQETVKARGMEGRVEVQSVGCMGFCGRGPLVAIDPANILYERVTAEDAPSIVDALAGGEATAAQGDLEHPFFARQMRIVLEHNGKIDPMRVESYIAVGGYQQLYHTLHEMTPQDVINEITRSGLRGRGGGGYPTGLKWATVAKMPSEQKFVVCNADEGDPGAFMDRSVLESDPHRVLEGMAIAGYAIGANQGYIYVRAEYPIAIQRLQKGIQQAKRLGLLGSQIFDSPFDFRIDIRLGAGAFVCGEETALIASVEGGRGTPRPRPPYPAESGLWGNPTLINNVETFANITPIIRHGADWFADIGVDKSKGTKVFALTGKIKNTGLIEVPMGTPVRQIVEDMGGGVPDGGTIKAIQTGGPSGGCIPGDALDTPVSYESLVALGTMMGSGGMIAIDDATNMVDVAHFYMEFCRDESCGKCIPCRAGTVQMHQLLTKILKKQATLKDLENLEAICYMVKDTSLCGLGMSAPNPILSTLRYFREDYLKLLLNSSEKGSQNGSQNGSQSNQPTNVLNSDAAI</sequence>
<evidence type="ECO:0000256" key="1">
    <source>
        <dbReference type="ARBA" id="ARBA00007523"/>
    </source>
</evidence>
<feature type="domain" description="NADH-ubiquinone oxidoreductase 51kDa subunit iron-sulphur binding" evidence="7">
    <location>
        <begin position="441"/>
        <end position="486"/>
    </location>
</feature>
<keyword evidence="3" id="KW-0479">Metal-binding</keyword>
<dbReference type="GO" id="GO:0046872">
    <property type="term" value="F:metal ion binding"/>
    <property type="evidence" value="ECO:0007669"/>
    <property type="project" value="UniProtKB-KW"/>
</dbReference>
<keyword evidence="9" id="KW-1185">Reference proteome</keyword>
<dbReference type="SUPFAM" id="SSF142984">
    <property type="entry name" value="Nqo1 middle domain-like"/>
    <property type="match status" value="1"/>
</dbReference>
<dbReference type="Gene3D" id="1.20.1440.230">
    <property type="entry name" value="NADH-ubiquinone oxidoreductase 51kDa subunit, iron-sulphur binding domain"/>
    <property type="match status" value="1"/>
</dbReference>
<dbReference type="FunFam" id="1.20.1440.230:FF:000001">
    <property type="entry name" value="Mitochondrial NADH dehydrogenase flavoprotein 1"/>
    <property type="match status" value="1"/>
</dbReference>
<dbReference type="InterPro" id="IPR037207">
    <property type="entry name" value="Nuop51_4Fe4S-bd_sf"/>
</dbReference>
<dbReference type="PANTHER" id="PTHR43578">
    <property type="entry name" value="NADH-QUINONE OXIDOREDUCTASE SUBUNIT F"/>
    <property type="match status" value="1"/>
</dbReference>
<feature type="compositionally biased region" description="Low complexity" evidence="6">
    <location>
        <begin position="534"/>
        <end position="547"/>
    </location>
</feature>
<gene>
    <name evidence="8" type="ORF">V2H45_10275</name>
</gene>
<dbReference type="Pfam" id="PF01512">
    <property type="entry name" value="Complex1_51K"/>
    <property type="match status" value="1"/>
</dbReference>
<dbReference type="FunFam" id="3.40.50.11540:FF:000001">
    <property type="entry name" value="NADH dehydrogenase [ubiquinone] flavoprotein 1, mitochondrial"/>
    <property type="match status" value="1"/>
</dbReference>
<evidence type="ECO:0000259" key="7">
    <source>
        <dbReference type="SMART" id="SM00928"/>
    </source>
</evidence>
<dbReference type="PROSITE" id="PS00645">
    <property type="entry name" value="COMPLEX1_51K_2"/>
    <property type="match status" value="1"/>
</dbReference>
<evidence type="ECO:0000256" key="2">
    <source>
        <dbReference type="ARBA" id="ARBA00022485"/>
    </source>
</evidence>
<keyword evidence="4" id="KW-0408">Iron</keyword>
<dbReference type="Pfam" id="PF01257">
    <property type="entry name" value="2Fe-2S_thioredx"/>
    <property type="match status" value="1"/>
</dbReference>
<comment type="caution">
    <text evidence="8">The sequence shown here is derived from an EMBL/GenBank/DDBJ whole genome shotgun (WGS) entry which is preliminary data.</text>
</comment>
<dbReference type="GO" id="GO:0008137">
    <property type="term" value="F:NADH dehydrogenase (ubiquinone) activity"/>
    <property type="evidence" value="ECO:0007669"/>
    <property type="project" value="InterPro"/>
</dbReference>